<feature type="domain" description="P-type ATPase A" evidence="4">
    <location>
        <begin position="106"/>
        <end position="203"/>
    </location>
</feature>
<organism evidence="7">
    <name type="scientific">Schistocephalus solidus</name>
    <name type="common">Tapeworm</name>
    <dbReference type="NCBI Taxonomy" id="70667"/>
    <lineage>
        <taxon>Eukaryota</taxon>
        <taxon>Metazoa</taxon>
        <taxon>Spiralia</taxon>
        <taxon>Lophotrochozoa</taxon>
        <taxon>Platyhelminthes</taxon>
        <taxon>Cestoda</taxon>
        <taxon>Eucestoda</taxon>
        <taxon>Diphyllobothriidea</taxon>
        <taxon>Diphyllobothriidae</taxon>
        <taxon>Schistocephalus</taxon>
    </lineage>
</organism>
<dbReference type="PANTHER" id="PTHR24093:SF369">
    <property type="entry name" value="CALCIUM-TRANSPORTING ATPASE"/>
    <property type="match status" value="1"/>
</dbReference>
<dbReference type="InterPro" id="IPR023298">
    <property type="entry name" value="ATPase_P-typ_TM_dom_sf"/>
</dbReference>
<dbReference type="STRING" id="70667.A0A183T9S2"/>
<dbReference type="SUPFAM" id="SSF81653">
    <property type="entry name" value="Calcium ATPase, transduction domain A"/>
    <property type="match status" value="1"/>
</dbReference>
<dbReference type="GO" id="GO:0005886">
    <property type="term" value="C:plasma membrane"/>
    <property type="evidence" value="ECO:0007669"/>
    <property type="project" value="TreeGrafter"/>
</dbReference>
<dbReference type="WBParaSite" id="SSLN_0001372301-mRNA-1">
    <property type="protein sequence ID" value="SSLN_0001372301-mRNA-1"/>
    <property type="gene ID" value="SSLN_0001372301"/>
</dbReference>
<dbReference type="InterPro" id="IPR059000">
    <property type="entry name" value="ATPase_P-type_domA"/>
</dbReference>
<comment type="subcellular location">
    <subcellularLocation>
        <location evidence="1">Endomembrane system</location>
        <topology evidence="1">Multi-pass membrane protein</topology>
    </subcellularLocation>
</comment>
<evidence type="ECO:0000259" key="4">
    <source>
        <dbReference type="Pfam" id="PF00122"/>
    </source>
</evidence>
<reference evidence="7" key="1">
    <citation type="submission" date="2016-06" db="UniProtKB">
        <authorList>
            <consortium name="WormBaseParasite"/>
        </authorList>
    </citation>
    <scope>IDENTIFICATION</scope>
</reference>
<dbReference type="GO" id="GO:0012505">
    <property type="term" value="C:endomembrane system"/>
    <property type="evidence" value="ECO:0007669"/>
    <property type="project" value="UniProtKB-SubCell"/>
</dbReference>
<dbReference type="GO" id="GO:0051480">
    <property type="term" value="P:regulation of cytosolic calcium ion concentration"/>
    <property type="evidence" value="ECO:0007669"/>
    <property type="project" value="TreeGrafter"/>
</dbReference>
<evidence type="ECO:0000256" key="2">
    <source>
        <dbReference type="ARBA" id="ARBA00022842"/>
    </source>
</evidence>
<feature type="region of interest" description="Disordered" evidence="3">
    <location>
        <begin position="236"/>
        <end position="268"/>
    </location>
</feature>
<dbReference type="SUPFAM" id="SSF81665">
    <property type="entry name" value="Calcium ATPase, transmembrane domain M"/>
    <property type="match status" value="1"/>
</dbReference>
<proteinExistence type="predicted"/>
<protein>
    <submittedName>
        <fullName evidence="7">Cation_ATPase_N domain-containing protein</fullName>
    </submittedName>
</protein>
<dbReference type="Gene3D" id="2.70.150.10">
    <property type="entry name" value="Calcium-transporting ATPase, cytoplasmic transduction domain A"/>
    <property type="match status" value="1"/>
</dbReference>
<feature type="compositionally biased region" description="Basic and acidic residues" evidence="3">
    <location>
        <begin position="242"/>
        <end position="255"/>
    </location>
</feature>
<evidence type="ECO:0000256" key="1">
    <source>
        <dbReference type="ARBA" id="ARBA00004127"/>
    </source>
</evidence>
<keyword evidence="2" id="KW-0460">Magnesium</keyword>
<dbReference type="OrthoDB" id="116380at2759"/>
<reference evidence="5 6" key="2">
    <citation type="submission" date="2018-11" db="EMBL/GenBank/DDBJ databases">
        <authorList>
            <consortium name="Pathogen Informatics"/>
        </authorList>
    </citation>
    <scope>NUCLEOTIDE SEQUENCE [LARGE SCALE GENOMIC DNA]</scope>
    <source>
        <strain evidence="5 6">NST_G2</strain>
    </source>
</reference>
<gene>
    <name evidence="5" type="ORF">SSLN_LOCUS13220</name>
</gene>
<evidence type="ECO:0000313" key="5">
    <source>
        <dbReference type="EMBL" id="VDL99605.1"/>
    </source>
</evidence>
<keyword evidence="6" id="KW-1185">Reference proteome</keyword>
<evidence type="ECO:0000256" key="3">
    <source>
        <dbReference type="SAM" id="MobiDB-lite"/>
    </source>
</evidence>
<evidence type="ECO:0000313" key="6">
    <source>
        <dbReference type="Proteomes" id="UP000275846"/>
    </source>
</evidence>
<evidence type="ECO:0000313" key="7">
    <source>
        <dbReference type="WBParaSite" id="SSLN_0001372301-mRNA-1"/>
    </source>
</evidence>
<dbReference type="InterPro" id="IPR008250">
    <property type="entry name" value="ATPase_P-typ_transduc_dom_A_sf"/>
</dbReference>
<dbReference type="Pfam" id="PF00122">
    <property type="entry name" value="E1-E2_ATPase"/>
    <property type="match status" value="1"/>
</dbReference>
<dbReference type="AlphaFoldDB" id="A0A183T9S2"/>
<dbReference type="Proteomes" id="UP000275846">
    <property type="component" value="Unassembled WGS sequence"/>
</dbReference>
<dbReference type="PANTHER" id="PTHR24093">
    <property type="entry name" value="CATION TRANSPORTING ATPASE"/>
    <property type="match status" value="1"/>
</dbReference>
<name>A0A183T9S2_SCHSO</name>
<dbReference type="EMBL" id="UYSU01037910">
    <property type="protein sequence ID" value="VDL99605.1"/>
    <property type="molecule type" value="Genomic_DNA"/>
</dbReference>
<dbReference type="GO" id="GO:0005388">
    <property type="term" value="F:P-type calcium transporter activity"/>
    <property type="evidence" value="ECO:0007669"/>
    <property type="project" value="TreeGrafter"/>
</dbReference>
<sequence length="314" mass="33480">MLEELGLRLTSTFLVGEEAAEITGILIPPNLAVLLVRSSRSLTPYCTKDSGGNPPGGDETEGDAGWIEGVAILGAVLVVVLVTAVNDWQKERQFRGLQDKIESDHRISVMRDNEFFECLVGEIVVGDICLVKYGDLLPADGLIIQSNDLKVDESSLTGEADHVKKGEHIDPVLLSGTHVMEGSGRMLVTAVGVNSQAGIIFTLLGATDGGNVDSPNMPPTVTTVPLEKMDSQVTTPLLPSPPDHRADGYACRPRDSLGNPDHGGNPLAPVDKHAAGLCPAYLDPSFAPILFPPSTLFATAVYLSANIWWHRMSP</sequence>
<dbReference type="FunFam" id="2.70.150.10:FF:000001">
    <property type="entry name" value="Calcium-transporting ATPase"/>
    <property type="match status" value="1"/>
</dbReference>
<accession>A0A183T9S2</accession>